<keyword evidence="3 8" id="KW-0436">Ligase</keyword>
<dbReference type="InterPro" id="IPR012795">
    <property type="entry name" value="tRNA_Ile_lys_synt_N"/>
</dbReference>
<evidence type="ECO:0000256" key="8">
    <source>
        <dbReference type="HAMAP-Rule" id="MF_01161"/>
    </source>
</evidence>
<feature type="binding site" evidence="8">
    <location>
        <begin position="39"/>
        <end position="44"/>
    </location>
    <ligand>
        <name>ATP</name>
        <dbReference type="ChEBI" id="CHEBI:30616"/>
    </ligand>
</feature>
<dbReference type="Pfam" id="PF01171">
    <property type="entry name" value="ATP_bind_3"/>
    <property type="match status" value="1"/>
</dbReference>
<dbReference type="InterPro" id="IPR011063">
    <property type="entry name" value="TilS/TtcA_N"/>
</dbReference>
<dbReference type="CDD" id="cd01992">
    <property type="entry name" value="TilS_N"/>
    <property type="match status" value="1"/>
</dbReference>
<comment type="domain">
    <text evidence="8">The N-terminal region contains the highly conserved SGGXDS motif, predicted to be a P-loop motif involved in ATP binding.</text>
</comment>
<dbReference type="PANTHER" id="PTHR43033:SF1">
    <property type="entry name" value="TRNA(ILE)-LYSIDINE SYNTHASE-RELATED"/>
    <property type="match status" value="1"/>
</dbReference>
<evidence type="ECO:0000256" key="1">
    <source>
        <dbReference type="ARBA" id="ARBA00004496"/>
    </source>
</evidence>
<dbReference type="InterPro" id="IPR012094">
    <property type="entry name" value="tRNA_Ile_lys_synt"/>
</dbReference>
<dbReference type="SMART" id="SM00977">
    <property type="entry name" value="TilS_C"/>
    <property type="match status" value="1"/>
</dbReference>
<dbReference type="Pfam" id="PF11734">
    <property type="entry name" value="TilS_C"/>
    <property type="match status" value="1"/>
</dbReference>
<comment type="function">
    <text evidence="8">Ligates lysine onto the cytidine present at position 34 of the AUA codon-specific tRNA(Ile) that contains the anticodon CAU, in an ATP-dependent manner. Cytidine is converted to lysidine, thus changing the amino acid specificity of the tRNA from methionine to isoleucine.</text>
</comment>
<evidence type="ECO:0000256" key="2">
    <source>
        <dbReference type="ARBA" id="ARBA00022490"/>
    </source>
</evidence>
<dbReference type="EC" id="6.3.4.19" evidence="8"/>
<keyword evidence="11" id="KW-1185">Reference proteome</keyword>
<evidence type="ECO:0000256" key="3">
    <source>
        <dbReference type="ARBA" id="ARBA00022598"/>
    </source>
</evidence>
<organism evidence="10 11">
    <name type="scientific">Denitromonas halophila</name>
    <dbReference type="NCBI Taxonomy" id="1629404"/>
    <lineage>
        <taxon>Bacteria</taxon>
        <taxon>Pseudomonadati</taxon>
        <taxon>Pseudomonadota</taxon>
        <taxon>Betaproteobacteria</taxon>
        <taxon>Rhodocyclales</taxon>
        <taxon>Zoogloeaceae</taxon>
        <taxon>Denitromonas</taxon>
    </lineage>
</organism>
<dbReference type="RefSeq" id="WP_144311311.1">
    <property type="nucleotide sequence ID" value="NZ_VMNK01000023.1"/>
</dbReference>
<dbReference type="SUPFAM" id="SSF56037">
    <property type="entry name" value="PheT/TilS domain"/>
    <property type="match status" value="1"/>
</dbReference>
<dbReference type="SUPFAM" id="SSF82829">
    <property type="entry name" value="MesJ substrate recognition domain-like"/>
    <property type="match status" value="1"/>
</dbReference>
<evidence type="ECO:0000256" key="4">
    <source>
        <dbReference type="ARBA" id="ARBA00022694"/>
    </source>
</evidence>
<dbReference type="PANTHER" id="PTHR43033">
    <property type="entry name" value="TRNA(ILE)-LYSIDINE SYNTHASE-RELATED"/>
    <property type="match status" value="1"/>
</dbReference>
<dbReference type="GO" id="GO:0005524">
    <property type="term" value="F:ATP binding"/>
    <property type="evidence" value="ECO:0007669"/>
    <property type="project" value="UniProtKB-UniRule"/>
</dbReference>
<keyword evidence="6 8" id="KW-0067">ATP-binding</keyword>
<evidence type="ECO:0000256" key="7">
    <source>
        <dbReference type="ARBA" id="ARBA00048539"/>
    </source>
</evidence>
<dbReference type="InterPro" id="IPR015262">
    <property type="entry name" value="tRNA_Ile_lys_synt_subst-bd"/>
</dbReference>
<dbReference type="Proteomes" id="UP000319502">
    <property type="component" value="Unassembled WGS sequence"/>
</dbReference>
<feature type="domain" description="Lysidine-tRNA(Ile) synthetase C-terminal" evidence="9">
    <location>
        <begin position="371"/>
        <end position="443"/>
    </location>
</feature>
<protein>
    <recommendedName>
        <fullName evidence="8">tRNA(Ile)-lysidine synthase</fullName>
        <ecNumber evidence="8">6.3.4.19</ecNumber>
    </recommendedName>
    <alternativeName>
        <fullName evidence="8">tRNA(Ile)-2-lysyl-cytidine synthase</fullName>
    </alternativeName>
    <alternativeName>
        <fullName evidence="8">tRNA(Ile)-lysidine synthetase</fullName>
    </alternativeName>
</protein>
<dbReference type="EMBL" id="VMNK01000023">
    <property type="protein sequence ID" value="TVO50921.1"/>
    <property type="molecule type" value="Genomic_DNA"/>
</dbReference>
<dbReference type="GO" id="GO:0032267">
    <property type="term" value="F:tRNA(Ile)-lysidine synthase activity"/>
    <property type="evidence" value="ECO:0007669"/>
    <property type="project" value="UniProtKB-EC"/>
</dbReference>
<keyword evidence="2 8" id="KW-0963">Cytoplasm</keyword>
<dbReference type="Pfam" id="PF09179">
    <property type="entry name" value="TilS"/>
    <property type="match status" value="1"/>
</dbReference>
<dbReference type="GO" id="GO:0006400">
    <property type="term" value="P:tRNA modification"/>
    <property type="evidence" value="ECO:0007669"/>
    <property type="project" value="UniProtKB-UniRule"/>
</dbReference>
<evidence type="ECO:0000313" key="11">
    <source>
        <dbReference type="Proteomes" id="UP000319502"/>
    </source>
</evidence>
<dbReference type="Gene3D" id="3.40.50.620">
    <property type="entry name" value="HUPs"/>
    <property type="match status" value="1"/>
</dbReference>
<dbReference type="NCBIfam" id="TIGR02432">
    <property type="entry name" value="lysidine_TilS_N"/>
    <property type="match status" value="1"/>
</dbReference>
<reference evidence="10 11" key="1">
    <citation type="submission" date="2019-07" db="EMBL/GenBank/DDBJ databases">
        <title>The pathways for chlorine oxyanion respiration interact through the shared metabolite chlorate.</title>
        <authorList>
            <person name="Barnum T.P."/>
            <person name="Cheng Y."/>
            <person name="Hill K.A."/>
            <person name="Lucas L.N."/>
            <person name="Carlson H.K."/>
            <person name="Coates J.D."/>
        </authorList>
    </citation>
    <scope>NUCLEOTIDE SEQUENCE [LARGE SCALE GENOMIC DNA]</scope>
    <source>
        <strain evidence="10 11">SFB-3</strain>
    </source>
</reference>
<dbReference type="GO" id="GO:0005737">
    <property type="term" value="C:cytoplasm"/>
    <property type="evidence" value="ECO:0007669"/>
    <property type="project" value="UniProtKB-SubCell"/>
</dbReference>
<gene>
    <name evidence="8 10" type="primary">tilS</name>
    <name evidence="10" type="ORF">FHP91_20460</name>
</gene>
<comment type="subcellular location">
    <subcellularLocation>
        <location evidence="1 8">Cytoplasm</location>
    </subcellularLocation>
</comment>
<dbReference type="AlphaFoldDB" id="A0A557QDD4"/>
<dbReference type="HAMAP" id="MF_01161">
    <property type="entry name" value="tRNA_Ile_lys_synt"/>
    <property type="match status" value="1"/>
</dbReference>
<keyword evidence="5 8" id="KW-0547">Nucleotide-binding</keyword>
<dbReference type="OrthoDB" id="9807403at2"/>
<evidence type="ECO:0000313" key="10">
    <source>
        <dbReference type="EMBL" id="TVO50921.1"/>
    </source>
</evidence>
<keyword evidence="4 8" id="KW-0819">tRNA processing</keyword>
<proteinExistence type="inferred from homology"/>
<comment type="catalytic activity">
    <reaction evidence="7 8">
        <text>cytidine(34) in tRNA(Ile2) + L-lysine + ATP = lysidine(34) in tRNA(Ile2) + AMP + diphosphate + H(+)</text>
        <dbReference type="Rhea" id="RHEA:43744"/>
        <dbReference type="Rhea" id="RHEA-COMP:10625"/>
        <dbReference type="Rhea" id="RHEA-COMP:10670"/>
        <dbReference type="ChEBI" id="CHEBI:15378"/>
        <dbReference type="ChEBI" id="CHEBI:30616"/>
        <dbReference type="ChEBI" id="CHEBI:32551"/>
        <dbReference type="ChEBI" id="CHEBI:33019"/>
        <dbReference type="ChEBI" id="CHEBI:82748"/>
        <dbReference type="ChEBI" id="CHEBI:83665"/>
        <dbReference type="ChEBI" id="CHEBI:456215"/>
        <dbReference type="EC" id="6.3.4.19"/>
    </reaction>
</comment>
<sequence length="457" mass="49282">MASSRKSQTKSSSAIQRGVADVLSRAGVRADQTLQLALSGGMDSMVLLSVLAGLRERFGFALRAHHVHHGLSPNADDWAAFCAIRCAALEVPLSVSRVSVRPAAGEGWEAAARRERQGALASEAADWRVSAHHLDDQAETVMFRLLRGAGVHGAAAMRAIDMLPSGGGRLRPLLAFSRGQILAFAQAESLVWVEDESNTDPRFSRNFLRHSIMPAMGERWPSAATTLARAAANFDEAAGLLDELAVQDAQACGLPWSRDVMRSMSAARLANLLRWRMRALSLPVPDQARLHEAIRQVQSCANDRPLTLPLGGAVLHAYREVVWVSPTYPELPEEGVLWPGDAVVWGEGVVEAISVVGAGVSQARLAQATRCEIMARWPGCRVALVERPRKDVRSLSQGAGLAPVDRDRVPILRVDGQVAWIAGLGVAGTFACRAGEAGWRFVWRRPEAYSADGVALL</sequence>
<dbReference type="InterPro" id="IPR012796">
    <property type="entry name" value="Lysidine-tRNA-synth_C"/>
</dbReference>
<evidence type="ECO:0000256" key="6">
    <source>
        <dbReference type="ARBA" id="ARBA00022840"/>
    </source>
</evidence>
<accession>A0A557QDD4</accession>
<name>A0A557QDD4_9RHOO</name>
<dbReference type="Gene3D" id="1.20.59.20">
    <property type="match status" value="1"/>
</dbReference>
<comment type="similarity">
    <text evidence="8">Belongs to the tRNA(Ile)-lysidine synthase family.</text>
</comment>
<evidence type="ECO:0000259" key="9">
    <source>
        <dbReference type="SMART" id="SM00977"/>
    </source>
</evidence>
<dbReference type="SUPFAM" id="SSF52402">
    <property type="entry name" value="Adenine nucleotide alpha hydrolases-like"/>
    <property type="match status" value="1"/>
</dbReference>
<evidence type="ECO:0000256" key="5">
    <source>
        <dbReference type="ARBA" id="ARBA00022741"/>
    </source>
</evidence>
<dbReference type="InterPro" id="IPR014729">
    <property type="entry name" value="Rossmann-like_a/b/a_fold"/>
</dbReference>
<comment type="caution">
    <text evidence="10">The sequence shown here is derived from an EMBL/GenBank/DDBJ whole genome shotgun (WGS) entry which is preliminary data.</text>
</comment>